<evidence type="ECO:0000313" key="2">
    <source>
        <dbReference type="EMBL" id="SDZ88842.1"/>
    </source>
</evidence>
<dbReference type="Proteomes" id="UP000199041">
    <property type="component" value="Unassembled WGS sequence"/>
</dbReference>
<reference evidence="2 3" key="1">
    <citation type="submission" date="2016-10" db="EMBL/GenBank/DDBJ databases">
        <authorList>
            <person name="de Groot N.N."/>
        </authorList>
    </citation>
    <scope>NUCLEOTIDE SEQUENCE [LARGE SCALE GENOMIC DNA]</scope>
    <source>
        <strain evidence="2 3">Vu-144</strain>
    </source>
</reference>
<evidence type="ECO:0000313" key="3">
    <source>
        <dbReference type="Proteomes" id="UP000199041"/>
    </source>
</evidence>
<feature type="region of interest" description="Disordered" evidence="1">
    <location>
        <begin position="1"/>
        <end position="22"/>
    </location>
</feature>
<name>A0A1H3WR33_9BACT</name>
<protein>
    <submittedName>
        <fullName evidence="2">Uncharacterized protein</fullName>
    </submittedName>
</protein>
<sequence>MTPQAEMNTQNEHKLGDLSDQEYPNVLYERCVSD</sequence>
<dbReference type="STRING" id="551991.SAMN05192529_103184"/>
<organism evidence="2 3">
    <name type="scientific">Arachidicoccus rhizosphaerae</name>
    <dbReference type="NCBI Taxonomy" id="551991"/>
    <lineage>
        <taxon>Bacteria</taxon>
        <taxon>Pseudomonadati</taxon>
        <taxon>Bacteroidota</taxon>
        <taxon>Chitinophagia</taxon>
        <taxon>Chitinophagales</taxon>
        <taxon>Chitinophagaceae</taxon>
        <taxon>Arachidicoccus</taxon>
    </lineage>
</organism>
<gene>
    <name evidence="2" type="ORF">SAMN05192529_103184</name>
</gene>
<dbReference type="AlphaFoldDB" id="A0A1H3WR33"/>
<accession>A0A1H3WR33</accession>
<proteinExistence type="predicted"/>
<evidence type="ECO:0000256" key="1">
    <source>
        <dbReference type="SAM" id="MobiDB-lite"/>
    </source>
</evidence>
<keyword evidence="3" id="KW-1185">Reference proteome</keyword>
<dbReference type="EMBL" id="FNQY01000003">
    <property type="protein sequence ID" value="SDZ88842.1"/>
    <property type="molecule type" value="Genomic_DNA"/>
</dbReference>
<feature type="compositionally biased region" description="Polar residues" evidence="1">
    <location>
        <begin position="1"/>
        <end position="10"/>
    </location>
</feature>